<name>A0AAV7L3U9_PLEWA</name>
<organism evidence="1 2">
    <name type="scientific">Pleurodeles waltl</name>
    <name type="common">Iberian ribbed newt</name>
    <dbReference type="NCBI Taxonomy" id="8319"/>
    <lineage>
        <taxon>Eukaryota</taxon>
        <taxon>Metazoa</taxon>
        <taxon>Chordata</taxon>
        <taxon>Craniata</taxon>
        <taxon>Vertebrata</taxon>
        <taxon>Euteleostomi</taxon>
        <taxon>Amphibia</taxon>
        <taxon>Batrachia</taxon>
        <taxon>Caudata</taxon>
        <taxon>Salamandroidea</taxon>
        <taxon>Salamandridae</taxon>
        <taxon>Pleurodelinae</taxon>
        <taxon>Pleurodeles</taxon>
    </lineage>
</organism>
<gene>
    <name evidence="1" type="ORF">NDU88_005223</name>
</gene>
<dbReference type="AlphaFoldDB" id="A0AAV7L3U9"/>
<evidence type="ECO:0000313" key="1">
    <source>
        <dbReference type="EMBL" id="KAJ1085090.1"/>
    </source>
</evidence>
<accession>A0AAV7L3U9</accession>
<protein>
    <submittedName>
        <fullName evidence="1">Uncharacterized protein</fullName>
    </submittedName>
</protein>
<reference evidence="1" key="1">
    <citation type="journal article" date="2022" name="bioRxiv">
        <title>Sequencing and chromosome-scale assembly of the giantPleurodeles waltlgenome.</title>
        <authorList>
            <person name="Brown T."/>
            <person name="Elewa A."/>
            <person name="Iarovenko S."/>
            <person name="Subramanian E."/>
            <person name="Araus A.J."/>
            <person name="Petzold A."/>
            <person name="Susuki M."/>
            <person name="Suzuki K.-i.T."/>
            <person name="Hayashi T."/>
            <person name="Toyoda A."/>
            <person name="Oliveira C."/>
            <person name="Osipova E."/>
            <person name="Leigh N.D."/>
            <person name="Simon A."/>
            <person name="Yun M.H."/>
        </authorList>
    </citation>
    <scope>NUCLEOTIDE SEQUENCE</scope>
    <source>
        <strain evidence="1">20211129_DDA</strain>
        <tissue evidence="1">Liver</tissue>
    </source>
</reference>
<dbReference type="Proteomes" id="UP001066276">
    <property type="component" value="Chromosome 12"/>
</dbReference>
<comment type="caution">
    <text evidence="1">The sequence shown here is derived from an EMBL/GenBank/DDBJ whole genome shotgun (WGS) entry which is preliminary data.</text>
</comment>
<keyword evidence="2" id="KW-1185">Reference proteome</keyword>
<evidence type="ECO:0000313" key="2">
    <source>
        <dbReference type="Proteomes" id="UP001066276"/>
    </source>
</evidence>
<sequence length="172" mass="19305">MGDRSGRMLAWLLQRERPIPIIQMPRVSSGEKMLGQLRVNSHLREHLRNIYATPRSTEKNSYPREDSTSFVITRTRTKSQTIPDIHLMNAKKLMKRADIQSSTTTLGKNIVANNTADKTAIDDFASVSDHTVDNNTVNYDTIGCFNDNVIFSTFQAINTVNGNDTIDDGSDD</sequence>
<dbReference type="EMBL" id="JANPWB010000016">
    <property type="protein sequence ID" value="KAJ1085090.1"/>
    <property type="molecule type" value="Genomic_DNA"/>
</dbReference>
<proteinExistence type="predicted"/>